<evidence type="ECO:0000313" key="5">
    <source>
        <dbReference type="Proteomes" id="UP001217089"/>
    </source>
</evidence>
<dbReference type="PANTHER" id="PTHR22940">
    <property type="entry name" value="TIMEOUT/TIMELESS-2"/>
    <property type="match status" value="1"/>
</dbReference>
<feature type="compositionally biased region" description="Basic and acidic residues" evidence="2">
    <location>
        <begin position="644"/>
        <end position="658"/>
    </location>
</feature>
<feature type="region of interest" description="Disordered" evidence="2">
    <location>
        <begin position="262"/>
        <end position="299"/>
    </location>
</feature>
<gene>
    <name evidence="4" type="ORF">KUTeg_015393</name>
</gene>
<feature type="compositionally biased region" description="Basic residues" evidence="2">
    <location>
        <begin position="550"/>
        <end position="560"/>
    </location>
</feature>
<dbReference type="InterPro" id="IPR044998">
    <property type="entry name" value="Timeless"/>
</dbReference>
<feature type="compositionally biased region" description="Polar residues" evidence="2">
    <location>
        <begin position="614"/>
        <end position="632"/>
    </location>
</feature>
<feature type="compositionally biased region" description="Acidic residues" evidence="2">
    <location>
        <begin position="360"/>
        <end position="378"/>
    </location>
</feature>
<dbReference type="Proteomes" id="UP001217089">
    <property type="component" value="Unassembled WGS sequence"/>
</dbReference>
<feature type="compositionally biased region" description="Acidic residues" evidence="2">
    <location>
        <begin position="404"/>
        <end position="416"/>
    </location>
</feature>
<comment type="similarity">
    <text evidence="1">Belongs to the timeless family.</text>
</comment>
<feature type="region of interest" description="Disordered" evidence="2">
    <location>
        <begin position="348"/>
        <end position="423"/>
    </location>
</feature>
<name>A0ABQ9EQ09_TEGGR</name>
<reference evidence="4 5" key="1">
    <citation type="submission" date="2022-12" db="EMBL/GenBank/DDBJ databases">
        <title>Chromosome-level genome of Tegillarca granosa.</title>
        <authorList>
            <person name="Kim J."/>
        </authorList>
    </citation>
    <scope>NUCLEOTIDE SEQUENCE [LARGE SCALE GENOMIC DNA]</scope>
    <source>
        <strain evidence="4">Teg-2019</strain>
        <tissue evidence="4">Adductor muscle</tissue>
    </source>
</reference>
<accession>A0ABQ9EQ09</accession>
<evidence type="ECO:0000259" key="3">
    <source>
        <dbReference type="Pfam" id="PF05029"/>
    </source>
</evidence>
<keyword evidence="5" id="KW-1185">Reference proteome</keyword>
<dbReference type="Pfam" id="PF26019">
    <property type="entry name" value="HTH_TIMELESS"/>
    <property type="match status" value="3"/>
</dbReference>
<feature type="compositionally biased region" description="Acidic residues" evidence="2">
    <location>
        <begin position="725"/>
        <end position="734"/>
    </location>
</feature>
<evidence type="ECO:0000313" key="4">
    <source>
        <dbReference type="EMBL" id="KAJ8307309.1"/>
    </source>
</evidence>
<proteinExistence type="inferred from homology"/>
<dbReference type="PANTHER" id="PTHR22940:SF4">
    <property type="entry name" value="PROTEIN TIMELESS HOMOLOG"/>
    <property type="match status" value="1"/>
</dbReference>
<evidence type="ECO:0000256" key="2">
    <source>
        <dbReference type="SAM" id="MobiDB-lite"/>
    </source>
</evidence>
<feature type="compositionally biased region" description="Basic residues" evidence="2">
    <location>
        <begin position="263"/>
        <end position="275"/>
    </location>
</feature>
<feature type="non-terminal residue" evidence="4">
    <location>
        <position position="734"/>
    </location>
</feature>
<feature type="domain" description="Timeless C-terminal" evidence="3">
    <location>
        <begin position="432"/>
        <end position="516"/>
    </location>
</feature>
<feature type="region of interest" description="Disordered" evidence="2">
    <location>
        <begin position="539"/>
        <end position="734"/>
    </location>
</feature>
<dbReference type="InterPro" id="IPR007725">
    <property type="entry name" value="TIMELESS_C"/>
</dbReference>
<organism evidence="4 5">
    <name type="scientific">Tegillarca granosa</name>
    <name type="common">Malaysian cockle</name>
    <name type="synonym">Anadara granosa</name>
    <dbReference type="NCBI Taxonomy" id="220873"/>
    <lineage>
        <taxon>Eukaryota</taxon>
        <taxon>Metazoa</taxon>
        <taxon>Spiralia</taxon>
        <taxon>Lophotrochozoa</taxon>
        <taxon>Mollusca</taxon>
        <taxon>Bivalvia</taxon>
        <taxon>Autobranchia</taxon>
        <taxon>Pteriomorphia</taxon>
        <taxon>Arcoida</taxon>
        <taxon>Arcoidea</taxon>
        <taxon>Arcidae</taxon>
        <taxon>Tegillarca</taxon>
    </lineage>
</organism>
<feature type="compositionally biased region" description="Basic and acidic residues" evidence="2">
    <location>
        <begin position="599"/>
        <end position="610"/>
    </location>
</feature>
<protein>
    <recommendedName>
        <fullName evidence="3">Timeless C-terminal domain-containing protein</fullName>
    </recommendedName>
</protein>
<comment type="caution">
    <text evidence="4">The sequence shown here is derived from an EMBL/GenBank/DDBJ whole genome shotgun (WGS) entry which is preliminary data.</text>
</comment>
<dbReference type="Pfam" id="PF05029">
    <property type="entry name" value="TIMELESS_C"/>
    <property type="match status" value="1"/>
</dbReference>
<sequence length="734" mass="83944">MQKKEFEFKSFINRFVKPEIMKAYVILLSDFQKNSVHTNHCIIKMLHRVAVDLGYTGMVFQASLFRIFQKIMLSPLAKVERYKEIVKFGTYVVRKFVEVAQDNKKIFMELLFWKGNKESVEVIEGYGSYQSKGKVAWTEDQESELRQLYEEVQHNNDPEKDVAETIMERLTDNNRTRPQIIRELKRQGLISSAKELKRNLDSGWPEELQMELRNLFEQFKEQEGLDKDIAECIKDNLSDPSKSRNHIIRELKRLELITSAKELKRKTNRRRKRRGSGSDNDGGGGRVTATGPWTDDEESELTDLFTKYNSSDDPIGDIMSKLTIKRSKKKIIEKLLQLGLIDDRKEVYKKKQRKNKKETDEMDDFIEDSDSDSDNDDNDNNRIDELPSDSEDDGSSAQSSGSDSDNDSESEADLDLDAPATGSGAVDMKSVIKDIVDKGYTDQIKWIQRAMRRAAEDTTRTDNDVSIPIVPLTEENETAMEDEHFLSFLRKIGICPPANEQEMFWRIPPDLKSADLLNTVEGLELDEDGEPINAHKIQVRQMCKKTEKDKKKKKSGKKTSSRFNALKEMAKKRKTQQKEDKKLRRDRNRRKSGSPKTKPLQEENAAHDNDESSNDVPVSIETTSQPSANNLESSASKKKSRIRRVLDSDSEDSAKENIPDQDDDYKDSTSQSQKRPLVFADSSDEDDSQPSKRLRPSNSSDSEDDVPLSAQVKTGQAKQTKIFDSDESDVPLSA</sequence>
<evidence type="ECO:0000256" key="1">
    <source>
        <dbReference type="ARBA" id="ARBA00008174"/>
    </source>
</evidence>
<dbReference type="EMBL" id="JARBDR010000793">
    <property type="protein sequence ID" value="KAJ8307309.1"/>
    <property type="molecule type" value="Genomic_DNA"/>
</dbReference>
<feature type="compositionally biased region" description="Basic residues" evidence="2">
    <location>
        <begin position="584"/>
        <end position="593"/>
    </location>
</feature>